<dbReference type="InterPro" id="IPR018060">
    <property type="entry name" value="HTH_AraC"/>
</dbReference>
<evidence type="ECO:0000256" key="4">
    <source>
        <dbReference type="PROSITE-ProRule" id="PRU00169"/>
    </source>
</evidence>
<dbReference type="GO" id="GO:0043565">
    <property type="term" value="F:sequence-specific DNA binding"/>
    <property type="evidence" value="ECO:0007669"/>
    <property type="project" value="InterPro"/>
</dbReference>
<sequence>MYRLLIVDDEAIITDGLYEILTRVEQFELDIYKCYSSQEALELINRTRFDILLTDIQMPGMNGLQLAQYLRAKWPKCRIVFLTGHHDFDYVYDAIQHERVSYILKTEGYDKVIDTIKFAIEDTEQQFHSEDMLHYVQEQQAKRLHALRQQLLINVIKERIHHEELTPAVFAELNIALQANEPVLLLLGKVKQMPRPLNYAERSRQFHRLEWIAGTYFDEFAINSLLVINEPILIWLIQPQPAALLDTANKQEQLCTELKELLHGHLDQLQQTFQREAEADVSFVIDHSFIEWRQLAERYEQLSLLFQYRIGAHDTQLIMSTDMVNAEQQQLMHKNQVKALKLEQLQAALHNGQADAFFKLLGEIMEQFEQAGADHIAEEIYLSVALIFFSYINRWNLLEQISEKVRFQRLLNAQAHESRTEAAAYLQELGEHLLAMQHQAEEERAVLVIAKLQQYVFEHLHDSDKLSLIYLAETFYFNASYLSRLFKQVTSINLSDFIVAARIERAKQLLAKPDMKIQEVGERVGYASATNFTRFFKRLTGMTPQDYRITILS</sequence>
<dbReference type="SMART" id="SM00448">
    <property type="entry name" value="REC"/>
    <property type="match status" value="1"/>
</dbReference>
<dbReference type="CDD" id="cd17536">
    <property type="entry name" value="REC_YesN-like"/>
    <property type="match status" value="1"/>
</dbReference>
<keyword evidence="2" id="KW-0238">DNA-binding</keyword>
<dbReference type="Proteomes" id="UP000683139">
    <property type="component" value="Unassembled WGS sequence"/>
</dbReference>
<evidence type="ECO:0000256" key="2">
    <source>
        <dbReference type="ARBA" id="ARBA00023125"/>
    </source>
</evidence>
<dbReference type="GO" id="GO:0003700">
    <property type="term" value="F:DNA-binding transcription factor activity"/>
    <property type="evidence" value="ECO:0007669"/>
    <property type="project" value="InterPro"/>
</dbReference>
<dbReference type="Pfam" id="PF00072">
    <property type="entry name" value="Response_reg"/>
    <property type="match status" value="1"/>
</dbReference>
<evidence type="ECO:0000313" key="8">
    <source>
        <dbReference type="Proteomes" id="UP000683139"/>
    </source>
</evidence>
<dbReference type="SUPFAM" id="SSF46689">
    <property type="entry name" value="Homeodomain-like"/>
    <property type="match status" value="1"/>
</dbReference>
<dbReference type="SUPFAM" id="SSF52172">
    <property type="entry name" value="CheY-like"/>
    <property type="match status" value="1"/>
</dbReference>
<dbReference type="SMART" id="SM00342">
    <property type="entry name" value="HTH_ARAC"/>
    <property type="match status" value="1"/>
</dbReference>
<dbReference type="InterPro" id="IPR001789">
    <property type="entry name" value="Sig_transdc_resp-reg_receiver"/>
</dbReference>
<dbReference type="Gene3D" id="3.40.50.2300">
    <property type="match status" value="1"/>
</dbReference>
<dbReference type="InterPro" id="IPR009057">
    <property type="entry name" value="Homeodomain-like_sf"/>
</dbReference>
<dbReference type="EMBL" id="BOSE01000014">
    <property type="protein sequence ID" value="GIP19358.1"/>
    <property type="molecule type" value="Genomic_DNA"/>
</dbReference>
<organism evidence="7 8">
    <name type="scientific">Paenibacillus montaniterrae</name>
    <dbReference type="NCBI Taxonomy" id="429341"/>
    <lineage>
        <taxon>Bacteria</taxon>
        <taxon>Bacillati</taxon>
        <taxon>Bacillota</taxon>
        <taxon>Bacilli</taxon>
        <taxon>Bacillales</taxon>
        <taxon>Paenibacillaceae</taxon>
        <taxon>Paenibacillus</taxon>
    </lineage>
</organism>
<name>A0A920D196_9BACL</name>
<evidence type="ECO:0000256" key="1">
    <source>
        <dbReference type="ARBA" id="ARBA00023015"/>
    </source>
</evidence>
<dbReference type="InterPro" id="IPR020449">
    <property type="entry name" value="Tscrpt_reg_AraC-type_HTH"/>
</dbReference>
<dbReference type="GO" id="GO:0000160">
    <property type="term" value="P:phosphorelay signal transduction system"/>
    <property type="evidence" value="ECO:0007669"/>
    <property type="project" value="InterPro"/>
</dbReference>
<dbReference type="Pfam" id="PF12833">
    <property type="entry name" value="HTH_18"/>
    <property type="match status" value="1"/>
</dbReference>
<feature type="modified residue" description="4-aspartylphosphate" evidence="4">
    <location>
        <position position="55"/>
    </location>
</feature>
<evidence type="ECO:0000259" key="6">
    <source>
        <dbReference type="PROSITE" id="PS50110"/>
    </source>
</evidence>
<comment type="caution">
    <text evidence="7">The sequence shown here is derived from an EMBL/GenBank/DDBJ whole genome shotgun (WGS) entry which is preliminary data.</text>
</comment>
<dbReference type="PROSITE" id="PS00041">
    <property type="entry name" value="HTH_ARAC_FAMILY_1"/>
    <property type="match status" value="1"/>
</dbReference>
<reference evidence="7" key="1">
    <citation type="submission" date="2021-03" db="EMBL/GenBank/DDBJ databases">
        <title>Antimicrobial resistance genes in bacteria isolated from Japanese honey, and their potential for conferring macrolide and lincosamide resistance in the American foulbrood pathogen Paenibacillus larvae.</title>
        <authorList>
            <person name="Okamoto M."/>
            <person name="Kumagai M."/>
            <person name="Kanamori H."/>
            <person name="Takamatsu D."/>
        </authorList>
    </citation>
    <scope>NUCLEOTIDE SEQUENCE</scope>
    <source>
        <strain evidence="7">J40TS1</strain>
    </source>
</reference>
<accession>A0A920D196</accession>
<gene>
    <name evidence="7" type="ORF">J40TS1_50000</name>
</gene>
<keyword evidence="1" id="KW-0805">Transcription regulation</keyword>
<keyword evidence="8" id="KW-1185">Reference proteome</keyword>
<protein>
    <recommendedName>
        <fullName evidence="9">DNA-binding response regulator</fullName>
    </recommendedName>
</protein>
<dbReference type="PRINTS" id="PR00032">
    <property type="entry name" value="HTHARAC"/>
</dbReference>
<dbReference type="AlphaFoldDB" id="A0A920D196"/>
<evidence type="ECO:0000313" key="7">
    <source>
        <dbReference type="EMBL" id="GIP19358.1"/>
    </source>
</evidence>
<proteinExistence type="predicted"/>
<evidence type="ECO:0000256" key="3">
    <source>
        <dbReference type="ARBA" id="ARBA00023163"/>
    </source>
</evidence>
<dbReference type="PROSITE" id="PS01124">
    <property type="entry name" value="HTH_ARAC_FAMILY_2"/>
    <property type="match status" value="1"/>
</dbReference>
<dbReference type="PANTHER" id="PTHR43280">
    <property type="entry name" value="ARAC-FAMILY TRANSCRIPTIONAL REGULATOR"/>
    <property type="match status" value="1"/>
</dbReference>
<dbReference type="Gene3D" id="1.10.10.60">
    <property type="entry name" value="Homeodomain-like"/>
    <property type="match status" value="2"/>
</dbReference>
<dbReference type="RefSeq" id="WP_213520011.1">
    <property type="nucleotide sequence ID" value="NZ_BOSE01000014.1"/>
</dbReference>
<dbReference type="PROSITE" id="PS50110">
    <property type="entry name" value="RESPONSE_REGULATORY"/>
    <property type="match status" value="1"/>
</dbReference>
<keyword evidence="3" id="KW-0804">Transcription</keyword>
<evidence type="ECO:0000259" key="5">
    <source>
        <dbReference type="PROSITE" id="PS01124"/>
    </source>
</evidence>
<dbReference type="PANTHER" id="PTHR43280:SF28">
    <property type="entry name" value="HTH-TYPE TRANSCRIPTIONAL ACTIVATOR RHAS"/>
    <property type="match status" value="1"/>
</dbReference>
<feature type="domain" description="HTH araC/xylS-type" evidence="5">
    <location>
        <begin position="450"/>
        <end position="550"/>
    </location>
</feature>
<evidence type="ECO:0008006" key="9">
    <source>
        <dbReference type="Google" id="ProtNLM"/>
    </source>
</evidence>
<dbReference type="InterPro" id="IPR018062">
    <property type="entry name" value="HTH_AraC-typ_CS"/>
</dbReference>
<keyword evidence="4" id="KW-0597">Phosphoprotein</keyword>
<feature type="domain" description="Response regulatory" evidence="6">
    <location>
        <begin position="3"/>
        <end position="120"/>
    </location>
</feature>
<dbReference type="InterPro" id="IPR011006">
    <property type="entry name" value="CheY-like_superfamily"/>
</dbReference>